<dbReference type="PANTHER" id="PTHR43884:SF26">
    <property type="entry name" value="MEDIUM-CHAIN SPECIFIC ACYL-COA DEHYDROGENASE, MITOCHONDRIAL-LIKE PROTEIN-RELATED"/>
    <property type="match status" value="1"/>
</dbReference>
<dbReference type="Pfam" id="PF00441">
    <property type="entry name" value="Acyl-CoA_dh_1"/>
    <property type="match status" value="1"/>
</dbReference>
<evidence type="ECO:0000256" key="4">
    <source>
        <dbReference type="ARBA" id="ARBA00012046"/>
    </source>
</evidence>
<comment type="similarity">
    <text evidence="3 14">Belongs to the acyl-CoA dehydrogenase family.</text>
</comment>
<feature type="domain" description="Acyl-CoA oxidase/dehydrogenase middle" evidence="16">
    <location>
        <begin position="139"/>
        <end position="234"/>
    </location>
</feature>
<dbReference type="Proteomes" id="UP001566132">
    <property type="component" value="Unassembled WGS sequence"/>
</dbReference>
<evidence type="ECO:0000256" key="9">
    <source>
        <dbReference type="ARBA" id="ARBA00044204"/>
    </source>
</evidence>
<keyword evidence="5 14" id="KW-0285">Flavoprotein</keyword>
<evidence type="ECO:0000256" key="3">
    <source>
        <dbReference type="ARBA" id="ARBA00009347"/>
    </source>
</evidence>
<dbReference type="InterPro" id="IPR036250">
    <property type="entry name" value="AcylCo_DH-like_C"/>
</dbReference>
<name>A0ABD1ELM8_HYPHA</name>
<dbReference type="GO" id="GO:0016937">
    <property type="term" value="F:short-chain fatty acyl-CoA dehydrogenase activity"/>
    <property type="evidence" value="ECO:0007669"/>
    <property type="project" value="UniProtKB-EC"/>
</dbReference>
<dbReference type="Gene3D" id="1.10.540.10">
    <property type="entry name" value="Acyl-CoA dehydrogenase/oxidase, N-terminal domain"/>
    <property type="match status" value="1"/>
</dbReference>
<evidence type="ECO:0000256" key="12">
    <source>
        <dbReference type="ARBA" id="ARBA00049192"/>
    </source>
</evidence>
<dbReference type="PROSITE" id="PS00072">
    <property type="entry name" value="ACYL_COA_DH_1"/>
    <property type="match status" value="1"/>
</dbReference>
<keyword evidence="6 14" id="KW-0274">FAD</keyword>
<dbReference type="FunFam" id="1.10.540.10:FF:000002">
    <property type="entry name" value="Acyl-CoA dehydrogenase FadE19"/>
    <property type="match status" value="1"/>
</dbReference>
<evidence type="ECO:0000259" key="16">
    <source>
        <dbReference type="Pfam" id="PF02770"/>
    </source>
</evidence>
<dbReference type="InterPro" id="IPR009075">
    <property type="entry name" value="AcylCo_DH/oxidase_C"/>
</dbReference>
<dbReference type="Pfam" id="PF02771">
    <property type="entry name" value="Acyl-CoA_dh_N"/>
    <property type="match status" value="1"/>
</dbReference>
<evidence type="ECO:0000259" key="17">
    <source>
        <dbReference type="Pfam" id="PF02771"/>
    </source>
</evidence>
<dbReference type="AlphaFoldDB" id="A0ABD1ELM8"/>
<evidence type="ECO:0000256" key="11">
    <source>
        <dbReference type="ARBA" id="ARBA00048499"/>
    </source>
</evidence>
<dbReference type="InterPro" id="IPR006089">
    <property type="entry name" value="Acyl-CoA_DH_CS"/>
</dbReference>
<evidence type="ECO:0000256" key="7">
    <source>
        <dbReference type="ARBA" id="ARBA00023002"/>
    </source>
</evidence>
<evidence type="ECO:0000256" key="2">
    <source>
        <dbReference type="ARBA" id="ARBA00005198"/>
    </source>
</evidence>
<evidence type="ECO:0000256" key="8">
    <source>
        <dbReference type="ARBA" id="ARBA00031895"/>
    </source>
</evidence>
<dbReference type="InterPro" id="IPR013786">
    <property type="entry name" value="AcylCoA_DH/ox_N"/>
</dbReference>
<dbReference type="InterPro" id="IPR009100">
    <property type="entry name" value="AcylCoA_DH/oxidase_NM_dom_sf"/>
</dbReference>
<keyword evidence="19" id="KW-1185">Reference proteome</keyword>
<dbReference type="SUPFAM" id="SSF56645">
    <property type="entry name" value="Acyl-CoA dehydrogenase NM domain-like"/>
    <property type="match status" value="1"/>
</dbReference>
<evidence type="ECO:0000256" key="13">
    <source>
        <dbReference type="ARBA" id="ARBA00050758"/>
    </source>
</evidence>
<organism evidence="18 19">
    <name type="scientific">Hypothenemus hampei</name>
    <name type="common">Coffee berry borer</name>
    <dbReference type="NCBI Taxonomy" id="57062"/>
    <lineage>
        <taxon>Eukaryota</taxon>
        <taxon>Metazoa</taxon>
        <taxon>Ecdysozoa</taxon>
        <taxon>Arthropoda</taxon>
        <taxon>Hexapoda</taxon>
        <taxon>Insecta</taxon>
        <taxon>Pterygota</taxon>
        <taxon>Neoptera</taxon>
        <taxon>Endopterygota</taxon>
        <taxon>Coleoptera</taxon>
        <taxon>Polyphaga</taxon>
        <taxon>Cucujiformia</taxon>
        <taxon>Curculionidae</taxon>
        <taxon>Scolytinae</taxon>
        <taxon>Hypothenemus</taxon>
    </lineage>
</organism>
<dbReference type="Gene3D" id="2.40.110.10">
    <property type="entry name" value="Butyryl-CoA Dehydrogenase, subunit A, domain 2"/>
    <property type="match status" value="1"/>
</dbReference>
<dbReference type="PROSITE" id="PS00073">
    <property type="entry name" value="ACYL_COA_DH_2"/>
    <property type="match status" value="1"/>
</dbReference>
<dbReference type="PIRSF" id="PIRSF016578">
    <property type="entry name" value="HsaA"/>
    <property type="match status" value="1"/>
</dbReference>
<evidence type="ECO:0000313" key="18">
    <source>
        <dbReference type="EMBL" id="KAL1497402.1"/>
    </source>
</evidence>
<comment type="function">
    <text evidence="10">Short-chain specific acyl-CoA dehydrogenase is one of the acyl-CoA dehydrogenases that catalyze the first step of mitochondrial fatty acid beta-oxidation, an aerobic process breaking down fatty acids into acetyl-CoA and allowing the production of energy from fats. The first step of fatty acid beta-oxidation consists in the removal of one hydrogen from C-2 and C-3 of the straight-chain fatty acyl-CoA thioester, resulting in the formation of trans-2-enoyl-CoA. Among the different mitochondrial acyl-CoA dehydrogenases, short-chain specific acyl-CoA dehydrogenase acts specifically on acyl-CoAs with saturated 4 to 6 carbons long primary chains.</text>
</comment>
<comment type="cofactor">
    <cofactor evidence="1 14">
        <name>FAD</name>
        <dbReference type="ChEBI" id="CHEBI:57692"/>
    </cofactor>
</comment>
<evidence type="ECO:0000256" key="5">
    <source>
        <dbReference type="ARBA" id="ARBA00022630"/>
    </source>
</evidence>
<proteinExistence type="inferred from homology"/>
<dbReference type="InterPro" id="IPR006091">
    <property type="entry name" value="Acyl-CoA_Oxase/DH_mid-dom"/>
</dbReference>
<comment type="pathway">
    <text evidence="2">Lipid metabolism; mitochondrial fatty acid beta-oxidation.</text>
</comment>
<comment type="caution">
    <text evidence="18">The sequence shown here is derived from an EMBL/GenBank/DDBJ whole genome shotgun (WGS) entry which is preliminary data.</text>
</comment>
<sequence>MALQFVSKLHLRCDRRLFSFYKLSEQHLEIQKTCRNFAETELKPIAAQLDRDCKFPIKQIEKLGELGILGITAAPKYGGCGEGALALSIAVEEISRGCGGTGAIISIHNALYASLVDTFGTDEQKEKFLAPFTCGNIGCFALSESEAGSDVSAISTTATLNGDSYLLNGRKTWVTSALEGKAAIIFATIDKSQKHKGISAFIVPVPSQGLSIGKPEDKMGIRASSTCDYILDNVCIPKENMIGKSGEGFVIAMKQLEKARIGIASQALGIAQAALELAVKYSAERKAFGQPINQLQAVKLRLAEMATRLEAARLLVWRAAILTDEQARTTKYTSMAKLVASEAATFITHGAIQILGGMGYVRDVPAERHYRDARITEIYAGVNDIQKLLIADMIIKEYE</sequence>
<dbReference type="InterPro" id="IPR037069">
    <property type="entry name" value="AcylCoA_DH/ox_N_sf"/>
</dbReference>
<dbReference type="FunFam" id="1.20.140.10:FF:000004">
    <property type="entry name" value="Acyl-CoA dehydrogenase FadE25"/>
    <property type="match status" value="1"/>
</dbReference>
<evidence type="ECO:0000313" key="19">
    <source>
        <dbReference type="Proteomes" id="UP001566132"/>
    </source>
</evidence>
<protein>
    <recommendedName>
        <fullName evidence="9">Short-chain specific acyl-CoA dehydrogenase, mitochondrial</fullName>
        <ecNumber evidence="4">1.3.8.1</ecNumber>
    </recommendedName>
    <alternativeName>
        <fullName evidence="8">Butyryl-CoA dehydrogenase</fullName>
    </alternativeName>
</protein>
<dbReference type="EMBL" id="JBDJPC010000006">
    <property type="protein sequence ID" value="KAL1497402.1"/>
    <property type="molecule type" value="Genomic_DNA"/>
</dbReference>
<keyword evidence="7 14" id="KW-0560">Oxidoreductase</keyword>
<comment type="catalytic activity">
    <reaction evidence="12">
        <text>hexanoyl-CoA + oxidized [electron-transfer flavoprotein] + H(+) = (2E)-hexenoyl-CoA + reduced [electron-transfer flavoprotein]</text>
        <dbReference type="Rhea" id="RHEA:43464"/>
        <dbReference type="Rhea" id="RHEA-COMP:10685"/>
        <dbReference type="Rhea" id="RHEA-COMP:10686"/>
        <dbReference type="ChEBI" id="CHEBI:15378"/>
        <dbReference type="ChEBI" id="CHEBI:57692"/>
        <dbReference type="ChEBI" id="CHEBI:58307"/>
        <dbReference type="ChEBI" id="CHEBI:62077"/>
        <dbReference type="ChEBI" id="CHEBI:62620"/>
    </reaction>
    <physiologicalReaction direction="left-to-right" evidence="12">
        <dbReference type="Rhea" id="RHEA:43465"/>
    </physiologicalReaction>
</comment>
<evidence type="ECO:0000256" key="14">
    <source>
        <dbReference type="RuleBase" id="RU362125"/>
    </source>
</evidence>
<dbReference type="Pfam" id="PF02770">
    <property type="entry name" value="Acyl-CoA_dh_M"/>
    <property type="match status" value="1"/>
</dbReference>
<gene>
    <name evidence="18" type="ORF">ABEB36_008379</name>
</gene>
<reference evidence="18 19" key="1">
    <citation type="submission" date="2024-05" db="EMBL/GenBank/DDBJ databases">
        <title>Genetic variation in Jamaican populations of the coffee berry borer (Hypothenemus hampei).</title>
        <authorList>
            <person name="Errbii M."/>
            <person name="Myrie A."/>
        </authorList>
    </citation>
    <scope>NUCLEOTIDE SEQUENCE [LARGE SCALE GENOMIC DNA]</scope>
    <source>
        <strain evidence="18">JA-Hopewell-2020-01-JO</strain>
        <tissue evidence="18">Whole body</tissue>
    </source>
</reference>
<dbReference type="EC" id="1.3.8.1" evidence="4"/>
<feature type="domain" description="Acyl-CoA dehydrogenase/oxidase N-terminal" evidence="17">
    <location>
        <begin position="24"/>
        <end position="133"/>
    </location>
</feature>
<feature type="domain" description="Acyl-CoA dehydrogenase/oxidase C-terminal" evidence="15">
    <location>
        <begin position="246"/>
        <end position="393"/>
    </location>
</feature>
<accession>A0ABD1ELM8</accession>
<dbReference type="SUPFAM" id="SSF47203">
    <property type="entry name" value="Acyl-CoA dehydrogenase C-terminal domain-like"/>
    <property type="match status" value="1"/>
</dbReference>
<dbReference type="PANTHER" id="PTHR43884">
    <property type="entry name" value="ACYL-COA DEHYDROGENASE"/>
    <property type="match status" value="1"/>
</dbReference>
<evidence type="ECO:0000256" key="10">
    <source>
        <dbReference type="ARBA" id="ARBA00045387"/>
    </source>
</evidence>
<dbReference type="InterPro" id="IPR046373">
    <property type="entry name" value="Acyl-CoA_Oxase/DH_mid-dom_sf"/>
</dbReference>
<dbReference type="FunFam" id="2.40.110.10:FF:000001">
    <property type="entry name" value="Acyl-CoA dehydrogenase, mitochondrial"/>
    <property type="match status" value="1"/>
</dbReference>
<comment type="catalytic activity">
    <reaction evidence="13">
        <text>butanoyl-CoA + oxidized [electron-transfer flavoprotein] + H(+) = (2E)-butenoyl-CoA + reduced [electron-transfer flavoprotein]</text>
        <dbReference type="Rhea" id="RHEA:24004"/>
        <dbReference type="Rhea" id="RHEA-COMP:10685"/>
        <dbReference type="Rhea" id="RHEA-COMP:10686"/>
        <dbReference type="ChEBI" id="CHEBI:15378"/>
        <dbReference type="ChEBI" id="CHEBI:57332"/>
        <dbReference type="ChEBI" id="CHEBI:57371"/>
        <dbReference type="ChEBI" id="CHEBI:57692"/>
        <dbReference type="ChEBI" id="CHEBI:58307"/>
        <dbReference type="EC" id="1.3.8.1"/>
    </reaction>
    <physiologicalReaction direction="left-to-right" evidence="13">
        <dbReference type="Rhea" id="RHEA:24005"/>
    </physiologicalReaction>
</comment>
<evidence type="ECO:0000256" key="1">
    <source>
        <dbReference type="ARBA" id="ARBA00001974"/>
    </source>
</evidence>
<evidence type="ECO:0000256" key="6">
    <source>
        <dbReference type="ARBA" id="ARBA00022827"/>
    </source>
</evidence>
<dbReference type="Gene3D" id="1.20.140.10">
    <property type="entry name" value="Butyryl-CoA Dehydrogenase, subunit A, domain 3"/>
    <property type="match status" value="1"/>
</dbReference>
<evidence type="ECO:0000259" key="15">
    <source>
        <dbReference type="Pfam" id="PF00441"/>
    </source>
</evidence>
<comment type="catalytic activity">
    <reaction evidence="11">
        <text>pentanoyl-CoA + oxidized [electron-transfer flavoprotein] + H(+) = (2E)-pentenoyl-CoA + reduced [electron-transfer flavoprotein]</text>
        <dbReference type="Rhea" id="RHEA:43456"/>
        <dbReference type="Rhea" id="RHEA-COMP:10685"/>
        <dbReference type="Rhea" id="RHEA-COMP:10686"/>
        <dbReference type="ChEBI" id="CHEBI:15378"/>
        <dbReference type="ChEBI" id="CHEBI:57389"/>
        <dbReference type="ChEBI" id="CHEBI:57692"/>
        <dbReference type="ChEBI" id="CHEBI:58307"/>
        <dbReference type="ChEBI" id="CHEBI:86160"/>
    </reaction>
    <physiologicalReaction direction="left-to-right" evidence="11">
        <dbReference type="Rhea" id="RHEA:43457"/>
    </physiologicalReaction>
</comment>